<dbReference type="Pfam" id="PF06224">
    <property type="entry name" value="AlkZ-like"/>
    <property type="match status" value="1"/>
</dbReference>
<gene>
    <name evidence="1" type="ORF">METZ01_LOCUS19031</name>
</gene>
<reference evidence="1" key="1">
    <citation type="submission" date="2018-05" db="EMBL/GenBank/DDBJ databases">
        <authorList>
            <person name="Lanie J.A."/>
            <person name="Ng W.-L."/>
            <person name="Kazmierczak K.M."/>
            <person name="Andrzejewski T.M."/>
            <person name="Davidsen T.M."/>
            <person name="Wayne K.J."/>
            <person name="Tettelin H."/>
            <person name="Glass J.I."/>
            <person name="Rusch D."/>
            <person name="Podicherti R."/>
            <person name="Tsui H.-C.T."/>
            <person name="Winkler M.E."/>
        </authorList>
    </citation>
    <scope>NUCLEOTIDE SEQUENCE</scope>
</reference>
<dbReference type="PANTHER" id="PTHR30528:SF0">
    <property type="entry name" value="CYTOPLASMIC PROTEIN"/>
    <property type="match status" value="1"/>
</dbReference>
<protein>
    <recommendedName>
        <fullName evidence="2">Cytoplasmic protein</fullName>
    </recommendedName>
</protein>
<name>A0A381PJ36_9ZZZZ</name>
<dbReference type="AlphaFoldDB" id="A0A381PJ36"/>
<dbReference type="EMBL" id="UINC01000977">
    <property type="protein sequence ID" value="SUZ66177.1"/>
    <property type="molecule type" value="Genomic_DNA"/>
</dbReference>
<dbReference type="PANTHER" id="PTHR30528">
    <property type="entry name" value="CYTOPLASMIC PROTEIN"/>
    <property type="match status" value="1"/>
</dbReference>
<dbReference type="InterPro" id="IPR009351">
    <property type="entry name" value="AlkZ-like"/>
</dbReference>
<evidence type="ECO:0008006" key="2">
    <source>
        <dbReference type="Google" id="ProtNLM"/>
    </source>
</evidence>
<evidence type="ECO:0000313" key="1">
    <source>
        <dbReference type="EMBL" id="SUZ66177.1"/>
    </source>
</evidence>
<sequence>MMDARPVELSGRQARAIAISAQGLGGSLASARPDIRHLRKAFRSLGVLQIDAVNAIARSHLLVLRSRLGGSHDHLRDLLHRSAYQRRDLAEYWCHEASYLPVTDWPLFAWRMRRAEQGDLWKGIWRFAVKNPNSISRVEQHVAANGPVSAGQLQDRPRGAAWWGWSDSKMALEWLFWIGKLTISRREQFTRYYDLSERVLPTSAFENAPSETEAHLELLRRAAVHLGVASAEDLIDYYRLPKIPGKERINELVENEDLLPVQVQGWDRTGYIHAQARPNICDSRSVLVSPFDPIVWFRPRAERLFDFRYRLEIYVPEPKRVYGYYVLPFLHDNSLCARVDVKADVKASTLRVPGAFAEPQGLDDLGVEALAIELRSLATWRGLEYVHVGQRGNLARRLRKALKAK</sequence>
<accession>A0A381PJ36</accession>
<organism evidence="1">
    <name type="scientific">marine metagenome</name>
    <dbReference type="NCBI Taxonomy" id="408172"/>
    <lineage>
        <taxon>unclassified sequences</taxon>
        <taxon>metagenomes</taxon>
        <taxon>ecological metagenomes</taxon>
    </lineage>
</organism>
<proteinExistence type="predicted"/>